<evidence type="ECO:0000313" key="1">
    <source>
        <dbReference type="EMBL" id="AUB38210.1"/>
    </source>
</evidence>
<accession>A0A2K8SS92</accession>
<sequence length="39" mass="4340">MVRSLVKSRSPTTKKLSSLSIDMSSKLTAMLESSLLVWK</sequence>
<dbReference type="Proteomes" id="UP000232003">
    <property type="component" value="Chromosome"/>
</dbReference>
<reference evidence="1 2" key="1">
    <citation type="submission" date="2017-11" db="EMBL/GenBank/DDBJ databases">
        <title>Complete genome of a free-living desiccation-tolerant cyanobacterium and its photosynthetic adaptation to extreme terrestrial habitat.</title>
        <authorList>
            <person name="Shang J."/>
        </authorList>
    </citation>
    <scope>NUCLEOTIDE SEQUENCE [LARGE SCALE GENOMIC DNA]</scope>
    <source>
        <strain evidence="1 2">CCNUN1</strain>
    </source>
</reference>
<dbReference type="AlphaFoldDB" id="A0A2K8SS92"/>
<proteinExistence type="predicted"/>
<keyword evidence="2" id="KW-1185">Reference proteome</keyword>
<evidence type="ECO:0000313" key="2">
    <source>
        <dbReference type="Proteomes" id="UP000232003"/>
    </source>
</evidence>
<dbReference type="EMBL" id="CP024785">
    <property type="protein sequence ID" value="AUB38210.1"/>
    <property type="molecule type" value="Genomic_DNA"/>
</dbReference>
<protein>
    <submittedName>
        <fullName evidence="1">Uncharacterized protein</fullName>
    </submittedName>
</protein>
<gene>
    <name evidence="1" type="ORF">COO91_04175</name>
</gene>
<organism evidence="1 2">
    <name type="scientific">Nostoc flagelliforme CCNUN1</name>
    <dbReference type="NCBI Taxonomy" id="2038116"/>
    <lineage>
        <taxon>Bacteria</taxon>
        <taxon>Bacillati</taxon>
        <taxon>Cyanobacteriota</taxon>
        <taxon>Cyanophyceae</taxon>
        <taxon>Nostocales</taxon>
        <taxon>Nostocaceae</taxon>
        <taxon>Nostoc</taxon>
    </lineage>
</organism>
<name>A0A2K8SS92_9NOSO</name>
<dbReference type="KEGG" id="nfl:COO91_04175"/>